<keyword evidence="2" id="KW-1185">Reference proteome</keyword>
<accession>A0A182FZJ0</accession>
<reference evidence="1" key="2">
    <citation type="submission" date="2022-08" db="UniProtKB">
        <authorList>
            <consortium name="EnsemblMetazoa"/>
        </authorList>
    </citation>
    <scope>IDENTIFICATION</scope>
    <source>
        <strain evidence="1">STECLA/ALBI9_A</strain>
    </source>
</reference>
<evidence type="ECO:0000313" key="1">
    <source>
        <dbReference type="EnsemblMetazoa" id="AALB015005-PA"/>
    </source>
</evidence>
<name>A0A182FZJ0_ANOAL</name>
<dbReference type="VEuPathDB" id="VectorBase:AALB015005"/>
<reference evidence="1 2" key="1">
    <citation type="journal article" date="2017" name="G3 (Bethesda)">
        <title>The Physical Genome Mapping of Anopheles albimanus Corrected Scaffold Misassemblies and Identified Interarm Rearrangements in Genus Anopheles.</title>
        <authorList>
            <person name="Artemov G.N."/>
            <person name="Peery A.N."/>
            <person name="Jiang X."/>
            <person name="Tu Z."/>
            <person name="Stegniy V.N."/>
            <person name="Sharakhova M.V."/>
            <person name="Sharakhov I.V."/>
        </authorList>
    </citation>
    <scope>NUCLEOTIDE SEQUENCE [LARGE SCALE GENOMIC DNA]</scope>
    <source>
        <strain evidence="1 2">ALBI9_A</strain>
    </source>
</reference>
<protein>
    <submittedName>
        <fullName evidence="1">Uncharacterized protein</fullName>
    </submittedName>
</protein>
<proteinExistence type="predicted"/>
<dbReference type="Proteomes" id="UP000069272">
    <property type="component" value="Chromosome 3R"/>
</dbReference>
<dbReference type="AlphaFoldDB" id="A0A182FZJ0"/>
<evidence type="ECO:0000313" key="2">
    <source>
        <dbReference type="Proteomes" id="UP000069272"/>
    </source>
</evidence>
<dbReference type="EnsemblMetazoa" id="AALB015005-RA">
    <property type="protein sequence ID" value="AALB015005-PA"/>
    <property type="gene ID" value="AALB015005"/>
</dbReference>
<sequence>MLKRITHLKLYRRSNPVKPHCTIRFVSKNCGRGRNNSFFEIHKFIFFIDAYSAQSISLRNLSSRERRLPGNLSLLINKYMVLDIPSIRYLAGLSVA</sequence>
<organism evidence="1 2">
    <name type="scientific">Anopheles albimanus</name>
    <name type="common">New world malaria mosquito</name>
    <dbReference type="NCBI Taxonomy" id="7167"/>
    <lineage>
        <taxon>Eukaryota</taxon>
        <taxon>Metazoa</taxon>
        <taxon>Ecdysozoa</taxon>
        <taxon>Arthropoda</taxon>
        <taxon>Hexapoda</taxon>
        <taxon>Insecta</taxon>
        <taxon>Pterygota</taxon>
        <taxon>Neoptera</taxon>
        <taxon>Endopterygota</taxon>
        <taxon>Diptera</taxon>
        <taxon>Nematocera</taxon>
        <taxon>Culicoidea</taxon>
        <taxon>Culicidae</taxon>
        <taxon>Anophelinae</taxon>
        <taxon>Anopheles</taxon>
    </lineage>
</organism>